<dbReference type="PANTHER" id="PTHR43280">
    <property type="entry name" value="ARAC-FAMILY TRANSCRIPTIONAL REGULATOR"/>
    <property type="match status" value="1"/>
</dbReference>
<sequence length="282" mass="32780">MDNNKTPERLLSKNFLSSSFPFCIYKHVIEHKIDSHWHEFFEMGFIVSGSGTHILNGKSFPLERGMAFLLTTADFHEIIPDEGETICLYDFIFEDSFIRPALAELLFEEASHYAYTFESAQAGMIEAEFDRIWDESLLWRLGSDMIVQGSFERILIELFRLTSQKNTAAEMVAVRAVHPAIRKSVIYIQHHFREQITLHKVAEHVGLSANYFSECFRKQTGTSFQEHLQEKRLQFARALLCSTTLPITEICYASGFNTMPNFERFFKRMFGLAPRDYRKSNK</sequence>
<dbReference type="PANTHER" id="PTHR43280:SF2">
    <property type="entry name" value="HTH-TYPE TRANSCRIPTIONAL REGULATOR EXSA"/>
    <property type="match status" value="1"/>
</dbReference>
<dbReference type="AlphaFoldDB" id="A0A7W5C9Q7"/>
<evidence type="ECO:0000313" key="6">
    <source>
        <dbReference type="Proteomes" id="UP000518605"/>
    </source>
</evidence>
<dbReference type="GO" id="GO:0003700">
    <property type="term" value="F:DNA-binding transcription factor activity"/>
    <property type="evidence" value="ECO:0007669"/>
    <property type="project" value="InterPro"/>
</dbReference>
<keyword evidence="2 5" id="KW-0238">DNA-binding</keyword>
<dbReference type="InterPro" id="IPR014710">
    <property type="entry name" value="RmlC-like_jellyroll"/>
</dbReference>
<keyword evidence="6" id="KW-1185">Reference proteome</keyword>
<dbReference type="Gene3D" id="1.10.10.60">
    <property type="entry name" value="Homeodomain-like"/>
    <property type="match status" value="2"/>
</dbReference>
<evidence type="ECO:0000256" key="2">
    <source>
        <dbReference type="ARBA" id="ARBA00023125"/>
    </source>
</evidence>
<accession>A0A7W5C9Q7</accession>
<dbReference type="Proteomes" id="UP000518605">
    <property type="component" value="Unassembled WGS sequence"/>
</dbReference>
<dbReference type="InterPro" id="IPR009057">
    <property type="entry name" value="Homeodomain-like_sf"/>
</dbReference>
<dbReference type="InterPro" id="IPR018062">
    <property type="entry name" value="HTH_AraC-typ_CS"/>
</dbReference>
<keyword evidence="3" id="KW-0804">Transcription</keyword>
<comment type="caution">
    <text evidence="5">The sequence shown here is derived from an EMBL/GenBank/DDBJ whole genome shotgun (WGS) entry which is preliminary data.</text>
</comment>
<evidence type="ECO:0000313" key="5">
    <source>
        <dbReference type="EMBL" id="MBB3153737.1"/>
    </source>
</evidence>
<dbReference type="InterPro" id="IPR003313">
    <property type="entry name" value="AraC-bd"/>
</dbReference>
<proteinExistence type="predicted"/>
<dbReference type="GO" id="GO:0043565">
    <property type="term" value="F:sequence-specific DNA binding"/>
    <property type="evidence" value="ECO:0007669"/>
    <property type="project" value="InterPro"/>
</dbReference>
<evidence type="ECO:0000256" key="1">
    <source>
        <dbReference type="ARBA" id="ARBA00023015"/>
    </source>
</evidence>
<reference evidence="5 6" key="1">
    <citation type="submission" date="2020-08" db="EMBL/GenBank/DDBJ databases">
        <title>Genomic Encyclopedia of Type Strains, Phase III (KMG-III): the genomes of soil and plant-associated and newly described type strains.</title>
        <authorList>
            <person name="Whitman W."/>
        </authorList>
    </citation>
    <scope>NUCLEOTIDE SEQUENCE [LARGE SCALE GENOMIC DNA]</scope>
    <source>
        <strain evidence="5 6">CECT 8234</strain>
    </source>
</reference>
<evidence type="ECO:0000259" key="4">
    <source>
        <dbReference type="PROSITE" id="PS01124"/>
    </source>
</evidence>
<dbReference type="SUPFAM" id="SSF51215">
    <property type="entry name" value="Regulatory protein AraC"/>
    <property type="match status" value="1"/>
</dbReference>
<name>A0A7W5C9Q7_9BACL</name>
<organism evidence="5 6">
    <name type="scientific">Paenibacillus endophyticus</name>
    <dbReference type="NCBI Taxonomy" id="1294268"/>
    <lineage>
        <taxon>Bacteria</taxon>
        <taxon>Bacillati</taxon>
        <taxon>Bacillota</taxon>
        <taxon>Bacilli</taxon>
        <taxon>Bacillales</taxon>
        <taxon>Paenibacillaceae</taxon>
        <taxon>Paenibacillus</taxon>
    </lineage>
</organism>
<dbReference type="RefSeq" id="WP_183565890.1">
    <property type="nucleotide sequence ID" value="NZ_CBCSLB010000010.1"/>
</dbReference>
<dbReference type="Pfam" id="PF02311">
    <property type="entry name" value="AraC_binding"/>
    <property type="match status" value="1"/>
</dbReference>
<dbReference type="Pfam" id="PF12833">
    <property type="entry name" value="HTH_18"/>
    <property type="match status" value="1"/>
</dbReference>
<dbReference type="EMBL" id="JACHXW010000011">
    <property type="protein sequence ID" value="MBB3153737.1"/>
    <property type="molecule type" value="Genomic_DNA"/>
</dbReference>
<dbReference type="PRINTS" id="PR00032">
    <property type="entry name" value="HTHARAC"/>
</dbReference>
<dbReference type="InterPro" id="IPR037923">
    <property type="entry name" value="HTH-like"/>
</dbReference>
<dbReference type="SMART" id="SM00342">
    <property type="entry name" value="HTH_ARAC"/>
    <property type="match status" value="1"/>
</dbReference>
<feature type="domain" description="HTH araC/xylS-type" evidence="4">
    <location>
        <begin position="182"/>
        <end position="280"/>
    </location>
</feature>
<dbReference type="Gene3D" id="2.60.120.10">
    <property type="entry name" value="Jelly Rolls"/>
    <property type="match status" value="1"/>
</dbReference>
<dbReference type="SUPFAM" id="SSF46689">
    <property type="entry name" value="Homeodomain-like"/>
    <property type="match status" value="2"/>
</dbReference>
<dbReference type="InterPro" id="IPR020449">
    <property type="entry name" value="Tscrpt_reg_AraC-type_HTH"/>
</dbReference>
<dbReference type="PROSITE" id="PS01124">
    <property type="entry name" value="HTH_ARAC_FAMILY_2"/>
    <property type="match status" value="1"/>
</dbReference>
<protein>
    <submittedName>
        <fullName evidence="5">AraC-like DNA-binding protein</fullName>
    </submittedName>
</protein>
<dbReference type="InterPro" id="IPR018060">
    <property type="entry name" value="HTH_AraC"/>
</dbReference>
<keyword evidence="1" id="KW-0805">Transcription regulation</keyword>
<evidence type="ECO:0000256" key="3">
    <source>
        <dbReference type="ARBA" id="ARBA00023163"/>
    </source>
</evidence>
<dbReference type="PROSITE" id="PS00041">
    <property type="entry name" value="HTH_ARAC_FAMILY_1"/>
    <property type="match status" value="1"/>
</dbReference>
<gene>
    <name evidence="5" type="ORF">FHS16_003812</name>
</gene>